<evidence type="ECO:0000259" key="7">
    <source>
        <dbReference type="PROSITE" id="PS51886"/>
    </source>
</evidence>
<dbReference type="InterPro" id="IPR000195">
    <property type="entry name" value="Rab-GAP-TBC_dom"/>
</dbReference>
<comment type="caution">
    <text evidence="8">The sequence shown here is derived from an EMBL/GenBank/DDBJ whole genome shotgun (WGS) entry which is preliminary data.</text>
</comment>
<evidence type="ECO:0000313" key="9">
    <source>
        <dbReference type="Proteomes" id="UP001634394"/>
    </source>
</evidence>
<dbReference type="Proteomes" id="UP001634394">
    <property type="component" value="Unassembled WGS sequence"/>
</dbReference>
<evidence type="ECO:0000256" key="6">
    <source>
        <dbReference type="ARBA" id="ARBA00034103"/>
    </source>
</evidence>
<keyword evidence="3" id="KW-0770">Synapse</keyword>
<keyword evidence="4" id="KW-0472">Membrane</keyword>
<dbReference type="InterPro" id="IPR035969">
    <property type="entry name" value="Rab-GAP_TBC_sf"/>
</dbReference>
<dbReference type="PROSITE" id="PS51886">
    <property type="entry name" value="TLDC"/>
    <property type="match status" value="1"/>
</dbReference>
<protein>
    <recommendedName>
        <fullName evidence="7">TLDc domain-containing protein</fullName>
    </recommendedName>
</protein>
<evidence type="ECO:0000256" key="2">
    <source>
        <dbReference type="ARBA" id="ARBA00004184"/>
    </source>
</evidence>
<dbReference type="Pfam" id="PF00566">
    <property type="entry name" value="RabGAP-TBC"/>
    <property type="match status" value="1"/>
</dbReference>
<reference evidence="8 9" key="1">
    <citation type="submission" date="2024-11" db="EMBL/GenBank/DDBJ databases">
        <title>Chromosome-level genome assembly of the freshwater bivalve Anodonta woodiana.</title>
        <authorList>
            <person name="Chen X."/>
        </authorList>
    </citation>
    <scope>NUCLEOTIDE SEQUENCE [LARGE SCALE GENOMIC DNA]</scope>
    <source>
        <strain evidence="8">MN2024</strain>
        <tissue evidence="8">Gills</tissue>
    </source>
</reference>
<evidence type="ECO:0000256" key="5">
    <source>
        <dbReference type="ARBA" id="ARBA00023329"/>
    </source>
</evidence>
<evidence type="ECO:0000256" key="4">
    <source>
        <dbReference type="ARBA" id="ARBA00023136"/>
    </source>
</evidence>
<dbReference type="AlphaFoldDB" id="A0ABD3UCV4"/>
<evidence type="ECO:0000256" key="1">
    <source>
        <dbReference type="ARBA" id="ARBA00004156"/>
    </source>
</evidence>
<proteinExistence type="predicted"/>
<feature type="domain" description="TLDc" evidence="7">
    <location>
        <begin position="437"/>
        <end position="610"/>
    </location>
</feature>
<evidence type="ECO:0000256" key="3">
    <source>
        <dbReference type="ARBA" id="ARBA00023018"/>
    </source>
</evidence>
<gene>
    <name evidence="8" type="ORF">ACJMK2_018237</name>
</gene>
<dbReference type="GO" id="GO:0012505">
    <property type="term" value="C:endomembrane system"/>
    <property type="evidence" value="ECO:0007669"/>
    <property type="project" value="UniProtKB-SubCell"/>
</dbReference>
<name>A0ABD3UCV4_SINWO</name>
<organism evidence="8 9">
    <name type="scientific">Sinanodonta woodiana</name>
    <name type="common">Chinese pond mussel</name>
    <name type="synonym">Anodonta woodiana</name>
    <dbReference type="NCBI Taxonomy" id="1069815"/>
    <lineage>
        <taxon>Eukaryota</taxon>
        <taxon>Metazoa</taxon>
        <taxon>Spiralia</taxon>
        <taxon>Lophotrochozoa</taxon>
        <taxon>Mollusca</taxon>
        <taxon>Bivalvia</taxon>
        <taxon>Autobranchia</taxon>
        <taxon>Heteroconchia</taxon>
        <taxon>Palaeoheterodonta</taxon>
        <taxon>Unionida</taxon>
        <taxon>Unionoidea</taxon>
        <taxon>Unionidae</taxon>
        <taxon>Unioninae</taxon>
        <taxon>Sinanodonta</taxon>
    </lineage>
</organism>
<dbReference type="Gene3D" id="1.10.472.80">
    <property type="entry name" value="Ypt/Rab-GAP domain of gyp1p, domain 3"/>
    <property type="match status" value="1"/>
</dbReference>
<dbReference type="PANTHER" id="PTHR23354:SF122">
    <property type="entry name" value="GTPASE-ACTIVATING PROTEIN SKYWALKER"/>
    <property type="match status" value="1"/>
</dbReference>
<dbReference type="SMART" id="SM00164">
    <property type="entry name" value="TBC"/>
    <property type="match status" value="1"/>
</dbReference>
<keyword evidence="9" id="KW-1185">Reference proteome</keyword>
<evidence type="ECO:0000313" key="8">
    <source>
        <dbReference type="EMBL" id="KAL3847322.1"/>
    </source>
</evidence>
<dbReference type="GO" id="GO:0045202">
    <property type="term" value="C:synapse"/>
    <property type="evidence" value="ECO:0007669"/>
    <property type="project" value="UniProtKB-SubCell"/>
</dbReference>
<sequence length="610" mass="70203">MHCVLGKEIYNTHDKDVSNGLDASSEVSQEGTIIPDVDDERDVEEETCLELEDEVEVKHDKDVAHEIEVEDEKDESQTLGKPFTLYVDVGLQAQLSGESWGYADLDAGSQMFDQYIKINDENNLKLVIRSINWDAGHEIRESMWCKMCRQQLKAGTNDIYGELEKDFFGKNRPVGEIHIPSFVDINHISDFHLNREGSLIVRKVMYVIEHTNPDITYCPFLYNIVSLFCHYMSPSECYNCVYAMLHAKDMKYFPQTKVAVEATKLVLHDLTKKYAKSAFVSLVRSCTNVESVFDTWMWWILQDLPFPYIVRVIDCYLMEGIKVFYRVILAILILYVKHLGRRSQRTRVETASTVNKIRQFCQEIHRKVKVDKFLKVGFSIRGLSRKELRKLQVKHEMYINSRSLITSHELSNSSSGTNLKVSRSFSGHIALQNVQSNVLTTDMLYTLWTWLPTRFAVCQPELLFTSEEHGTSLMTLYSKVEHYQPTLIVIKTTNDEIFGAFCSSSWHNRKQSSKNLSYFGTGETFLFTLKPEKMKYEWVGLHQEDIPNTANMFLAGDNHVLTIGGGHGEAIQLDADMLHCRTEKCDTFQNKPLSSSEDFQCKVVEVYGFV</sequence>
<dbReference type="EMBL" id="JBJQND010000016">
    <property type="protein sequence ID" value="KAL3847322.1"/>
    <property type="molecule type" value="Genomic_DNA"/>
</dbReference>
<keyword evidence="5" id="KW-0968">Cytoplasmic vesicle</keyword>
<comment type="subcellular location">
    <subcellularLocation>
        <location evidence="1">Cytoplasmic vesicle membrane</location>
    </subcellularLocation>
    <subcellularLocation>
        <location evidence="2">Endomembrane system</location>
        <topology evidence="2">Peripheral membrane protein</topology>
    </subcellularLocation>
    <subcellularLocation>
        <location evidence="6">Synapse</location>
    </subcellularLocation>
</comment>
<dbReference type="InterPro" id="IPR006571">
    <property type="entry name" value="TLDc_dom"/>
</dbReference>
<dbReference type="Pfam" id="PF07534">
    <property type="entry name" value="TLD"/>
    <property type="match status" value="1"/>
</dbReference>
<dbReference type="GO" id="GO:0030659">
    <property type="term" value="C:cytoplasmic vesicle membrane"/>
    <property type="evidence" value="ECO:0007669"/>
    <property type="project" value="UniProtKB-SubCell"/>
</dbReference>
<dbReference type="PANTHER" id="PTHR23354">
    <property type="entry name" value="NUCLEOLAR PROTEIN 7/ESTROGEN RECEPTOR COACTIVATOR-RELATED"/>
    <property type="match status" value="1"/>
</dbReference>
<dbReference type="SMART" id="SM00584">
    <property type="entry name" value="TLDc"/>
    <property type="match status" value="1"/>
</dbReference>
<accession>A0ABD3UCV4</accession>
<dbReference type="SUPFAM" id="SSF47923">
    <property type="entry name" value="Ypt/Rab-GAP domain of gyp1p"/>
    <property type="match status" value="1"/>
</dbReference>